<dbReference type="Gene3D" id="1.10.530.10">
    <property type="match status" value="1"/>
</dbReference>
<proteinExistence type="inferred from homology"/>
<organism evidence="5 6">
    <name type="scientific">Allochromatium warmingii</name>
    <name type="common">Chromatium warmingii</name>
    <dbReference type="NCBI Taxonomy" id="61595"/>
    <lineage>
        <taxon>Bacteria</taxon>
        <taxon>Pseudomonadati</taxon>
        <taxon>Pseudomonadota</taxon>
        <taxon>Gammaproteobacteria</taxon>
        <taxon>Chromatiales</taxon>
        <taxon>Chromatiaceae</taxon>
        <taxon>Allochromatium</taxon>
    </lineage>
</organism>
<dbReference type="AlphaFoldDB" id="A0A1H3FA20"/>
<dbReference type="InterPro" id="IPR008258">
    <property type="entry name" value="Transglycosylase_SLT_dom_1"/>
</dbReference>
<dbReference type="GO" id="GO:0008933">
    <property type="term" value="F:peptidoglycan lytic transglycosylase activity"/>
    <property type="evidence" value="ECO:0007669"/>
    <property type="project" value="InterPro"/>
</dbReference>
<dbReference type="PANTHER" id="PTHR37423:SF5">
    <property type="entry name" value="SOLUBLE LYTIC MUREIN TRANSGLYCOSYLASE"/>
    <property type="match status" value="1"/>
</dbReference>
<dbReference type="GO" id="GO:0042597">
    <property type="term" value="C:periplasmic space"/>
    <property type="evidence" value="ECO:0007669"/>
    <property type="project" value="InterPro"/>
</dbReference>
<dbReference type="GO" id="GO:0004553">
    <property type="term" value="F:hydrolase activity, hydrolyzing O-glycosyl compounds"/>
    <property type="evidence" value="ECO:0007669"/>
    <property type="project" value="InterPro"/>
</dbReference>
<name>A0A1H3FA20_ALLWA</name>
<dbReference type="PANTHER" id="PTHR37423">
    <property type="entry name" value="SOLUBLE LYTIC MUREIN TRANSGLYCOSYLASE-RELATED"/>
    <property type="match status" value="1"/>
</dbReference>
<dbReference type="GO" id="GO:0000270">
    <property type="term" value="P:peptidoglycan metabolic process"/>
    <property type="evidence" value="ECO:0007669"/>
    <property type="project" value="InterPro"/>
</dbReference>
<evidence type="ECO:0000313" key="6">
    <source>
        <dbReference type="Proteomes" id="UP000198672"/>
    </source>
</evidence>
<keyword evidence="6" id="KW-1185">Reference proteome</keyword>
<dbReference type="EMBL" id="FNOW01000017">
    <property type="protein sequence ID" value="SDX87790.1"/>
    <property type="molecule type" value="Genomic_DNA"/>
</dbReference>
<dbReference type="InterPro" id="IPR008939">
    <property type="entry name" value="Lytic_TGlycosylase_superhlx_U"/>
</dbReference>
<dbReference type="Proteomes" id="UP000198672">
    <property type="component" value="Unassembled WGS sequence"/>
</dbReference>
<dbReference type="Pfam" id="PF01464">
    <property type="entry name" value="SLT"/>
    <property type="match status" value="1"/>
</dbReference>
<dbReference type="GO" id="GO:0016020">
    <property type="term" value="C:membrane"/>
    <property type="evidence" value="ECO:0007669"/>
    <property type="project" value="InterPro"/>
</dbReference>
<accession>A0A1H3FA20</accession>
<evidence type="ECO:0000256" key="1">
    <source>
        <dbReference type="ARBA" id="ARBA00007734"/>
    </source>
</evidence>
<evidence type="ECO:0000256" key="2">
    <source>
        <dbReference type="ARBA" id="ARBA00022729"/>
    </source>
</evidence>
<dbReference type="Gene3D" id="1.25.20.10">
    <property type="entry name" value="Bacterial muramidases"/>
    <property type="match status" value="1"/>
</dbReference>
<dbReference type="STRING" id="61595.SAMN05421644_11733"/>
<dbReference type="Pfam" id="PF14718">
    <property type="entry name" value="SLT_L"/>
    <property type="match status" value="1"/>
</dbReference>
<dbReference type="SUPFAM" id="SSF48435">
    <property type="entry name" value="Bacterial muramidases"/>
    <property type="match status" value="1"/>
</dbReference>
<evidence type="ECO:0000259" key="4">
    <source>
        <dbReference type="Pfam" id="PF14718"/>
    </source>
</evidence>
<dbReference type="InterPro" id="IPR023346">
    <property type="entry name" value="Lysozyme-like_dom_sf"/>
</dbReference>
<reference evidence="6" key="1">
    <citation type="submission" date="2016-10" db="EMBL/GenBank/DDBJ databases">
        <authorList>
            <person name="Varghese N."/>
            <person name="Submissions S."/>
        </authorList>
    </citation>
    <scope>NUCLEOTIDE SEQUENCE [LARGE SCALE GENOMIC DNA]</scope>
    <source>
        <strain evidence="6">DSM 173</strain>
    </source>
</reference>
<dbReference type="InterPro" id="IPR000189">
    <property type="entry name" value="Transglyc_AS"/>
</dbReference>
<dbReference type="InterPro" id="IPR012289">
    <property type="entry name" value="Lytic_TGlycosylase_superhlx_L"/>
</dbReference>
<dbReference type="PROSITE" id="PS00922">
    <property type="entry name" value="TRANSGLYCOSYLASE"/>
    <property type="match status" value="1"/>
</dbReference>
<protein>
    <submittedName>
        <fullName evidence="5">Soluble lytic murein transglycosylase</fullName>
    </submittedName>
</protein>
<dbReference type="InterPro" id="IPR037061">
    <property type="entry name" value="Lytic_TGlycoase_superhlx_L_sf"/>
</dbReference>
<dbReference type="Gene3D" id="1.10.1240.20">
    <property type="entry name" value="Lytic transglycosylase, superhelical linker domain"/>
    <property type="match status" value="1"/>
</dbReference>
<evidence type="ECO:0000259" key="3">
    <source>
        <dbReference type="Pfam" id="PF01464"/>
    </source>
</evidence>
<comment type="similarity">
    <text evidence="1">Belongs to the transglycosylase Slt family.</text>
</comment>
<feature type="domain" description="Transglycosylase SLT" evidence="3">
    <location>
        <begin position="468"/>
        <end position="573"/>
    </location>
</feature>
<sequence>MALGVLSAPHPTAAQTDPTDAFLAAEAALERGDLTAFQTLAEAQRDTPLYPYLLFAELTRQFAQTPDARIEHFLTDYADTPLAGRLRLAYLRRLADAERWADYARIYQPDDAIERQCFYLRALIETDRAAEALPQIEPLWLSGQSRPKACDPVFAHWTAVGELTTARLWARIRLALAAKETGLARYLGQQLPEAERPWFELWLKVEQTPRSILDASLFQQPHPQRAAIVASGLAALVRSDSATATLALTRLEPLLAEDPAAREHAHIAIGRTLAEAGDRLGLNYWDALTVTAENLPEQERRLRAAIELKAWDWLATWIERMPDGEIKRERWLYWQGVAQEFIGQPDAARATLTAAARERSFWGFMAADRLDLPYNLEQRPVPVTPEQLQTLAQHPAYRRILALDQLGRDVDIRREWRTLADQLTTSELMAAARLAHERGWHDQAILLLARSGYWDDLEIRFPLAYRDLAAEQAQQIGIEPEWIQAVIRQESVFAPTIASPAGAVGLMQLMPTTAAELAAERGLPPLTRWSLLDPELNITLGSTYLAQMRDQFAHIALATAAYNAGPARVRQWLPDQALAADLWIASIPFTETRRYVERVLSYRILYTARLGLPAQRLRDTLPPIPGRDFWDAL</sequence>
<evidence type="ECO:0000313" key="5">
    <source>
        <dbReference type="EMBL" id="SDX87790.1"/>
    </source>
</evidence>
<feature type="domain" description="Lytic transglycosylase superhelical linker" evidence="4">
    <location>
        <begin position="391"/>
        <end position="457"/>
    </location>
</feature>
<dbReference type="SUPFAM" id="SSF53955">
    <property type="entry name" value="Lysozyme-like"/>
    <property type="match status" value="1"/>
</dbReference>
<dbReference type="CDD" id="cd13401">
    <property type="entry name" value="Slt70-like"/>
    <property type="match status" value="1"/>
</dbReference>
<gene>
    <name evidence="5" type="ORF">SAMN05421644_11733</name>
</gene>
<keyword evidence="2" id="KW-0732">Signal</keyword>